<keyword evidence="5" id="KW-0812">Transmembrane</keyword>
<evidence type="ECO:0000313" key="14">
    <source>
        <dbReference type="EMBL" id="PQQ15701.1"/>
    </source>
</evidence>
<evidence type="ECO:0000256" key="8">
    <source>
        <dbReference type="ARBA" id="ARBA00022840"/>
    </source>
</evidence>
<proteinExistence type="inferred from homology"/>
<evidence type="ECO:0000256" key="1">
    <source>
        <dbReference type="ARBA" id="ARBA00004251"/>
    </source>
</evidence>
<dbReference type="GO" id="GO:0004672">
    <property type="term" value="F:protein kinase activity"/>
    <property type="evidence" value="ECO:0007669"/>
    <property type="project" value="InterPro"/>
</dbReference>
<dbReference type="InterPro" id="IPR000719">
    <property type="entry name" value="Prot_kinase_dom"/>
</dbReference>
<dbReference type="SUPFAM" id="SSF56112">
    <property type="entry name" value="Protein kinase-like (PK-like)"/>
    <property type="match status" value="1"/>
</dbReference>
<organism evidence="14 15">
    <name type="scientific">Prunus yedoensis var. nudiflora</name>
    <dbReference type="NCBI Taxonomy" id="2094558"/>
    <lineage>
        <taxon>Eukaryota</taxon>
        <taxon>Viridiplantae</taxon>
        <taxon>Streptophyta</taxon>
        <taxon>Embryophyta</taxon>
        <taxon>Tracheophyta</taxon>
        <taxon>Spermatophyta</taxon>
        <taxon>Magnoliopsida</taxon>
        <taxon>eudicotyledons</taxon>
        <taxon>Gunneridae</taxon>
        <taxon>Pentapetalae</taxon>
        <taxon>rosids</taxon>
        <taxon>fabids</taxon>
        <taxon>Rosales</taxon>
        <taxon>Rosaceae</taxon>
        <taxon>Amygdaloideae</taxon>
        <taxon>Amygdaleae</taxon>
        <taxon>Prunus</taxon>
    </lineage>
</organism>
<dbReference type="GO" id="GO:0030246">
    <property type="term" value="F:carbohydrate binding"/>
    <property type="evidence" value="ECO:0007669"/>
    <property type="project" value="UniProtKB-KW"/>
</dbReference>
<keyword evidence="4" id="KW-1003">Cell membrane</keyword>
<keyword evidence="12" id="KW-0325">Glycoprotein</keyword>
<keyword evidence="14" id="KW-0418">Kinase</keyword>
<gene>
    <name evidence="14" type="ORF">Pyn_33121</name>
</gene>
<dbReference type="Pfam" id="PF00069">
    <property type="entry name" value="Pkinase"/>
    <property type="match status" value="1"/>
</dbReference>
<keyword evidence="7" id="KW-0547">Nucleotide-binding</keyword>
<evidence type="ECO:0000259" key="13">
    <source>
        <dbReference type="PROSITE" id="PS50011"/>
    </source>
</evidence>
<evidence type="ECO:0000256" key="3">
    <source>
        <dbReference type="ARBA" id="ARBA00010217"/>
    </source>
</evidence>
<evidence type="ECO:0000256" key="7">
    <source>
        <dbReference type="ARBA" id="ARBA00022741"/>
    </source>
</evidence>
<accession>A0A314ZFR0</accession>
<dbReference type="AlphaFoldDB" id="A0A314ZFR0"/>
<dbReference type="PANTHER" id="PTHR27007">
    <property type="match status" value="1"/>
</dbReference>
<evidence type="ECO:0000256" key="4">
    <source>
        <dbReference type="ARBA" id="ARBA00022475"/>
    </source>
</evidence>
<evidence type="ECO:0000256" key="10">
    <source>
        <dbReference type="ARBA" id="ARBA00023136"/>
    </source>
</evidence>
<dbReference type="EMBL" id="PJQY01000221">
    <property type="protein sequence ID" value="PQQ15701.1"/>
    <property type="molecule type" value="Genomic_DNA"/>
</dbReference>
<dbReference type="GO" id="GO:0002229">
    <property type="term" value="P:defense response to oomycetes"/>
    <property type="evidence" value="ECO:0007669"/>
    <property type="project" value="UniProtKB-ARBA"/>
</dbReference>
<dbReference type="InterPro" id="IPR008271">
    <property type="entry name" value="Ser/Thr_kinase_AS"/>
</dbReference>
<dbReference type="OrthoDB" id="1158871at2759"/>
<dbReference type="FunFam" id="1.10.510.10:FF:000240">
    <property type="entry name" value="Lectin-domain containing receptor kinase A4.3"/>
    <property type="match status" value="1"/>
</dbReference>
<evidence type="ECO:0000256" key="2">
    <source>
        <dbReference type="ARBA" id="ARBA00008536"/>
    </source>
</evidence>
<keyword evidence="11 14" id="KW-0675">Receptor</keyword>
<comment type="similarity">
    <text evidence="3">In the C-terminal section; belongs to the protein kinase superfamily. Ser/Thr protein kinase family.</text>
</comment>
<keyword evidence="14" id="KW-0430">Lectin</keyword>
<keyword evidence="14" id="KW-0808">Transferase</keyword>
<dbReference type="PROSITE" id="PS50011">
    <property type="entry name" value="PROTEIN_KINASE_DOM"/>
    <property type="match status" value="1"/>
</dbReference>
<evidence type="ECO:0000256" key="11">
    <source>
        <dbReference type="ARBA" id="ARBA00023170"/>
    </source>
</evidence>
<dbReference type="Proteomes" id="UP000250321">
    <property type="component" value="Unassembled WGS sequence"/>
</dbReference>
<evidence type="ECO:0000256" key="5">
    <source>
        <dbReference type="ARBA" id="ARBA00022692"/>
    </source>
</evidence>
<dbReference type="SMART" id="SM00220">
    <property type="entry name" value="S_TKc"/>
    <property type="match status" value="1"/>
</dbReference>
<dbReference type="PROSITE" id="PS00108">
    <property type="entry name" value="PROTEIN_KINASE_ST"/>
    <property type="match status" value="1"/>
</dbReference>
<evidence type="ECO:0000256" key="9">
    <source>
        <dbReference type="ARBA" id="ARBA00022989"/>
    </source>
</evidence>
<dbReference type="GO" id="GO:0005886">
    <property type="term" value="C:plasma membrane"/>
    <property type="evidence" value="ECO:0007669"/>
    <property type="project" value="UniProtKB-SubCell"/>
</dbReference>
<evidence type="ECO:0000256" key="6">
    <source>
        <dbReference type="ARBA" id="ARBA00022729"/>
    </source>
</evidence>
<comment type="caution">
    <text evidence="14">The sequence shown here is derived from an EMBL/GenBank/DDBJ whole genome shotgun (WGS) entry which is preliminary data.</text>
</comment>
<protein>
    <submittedName>
        <fullName evidence="14">L-type lectin-domain containing receptor kinase IX.1-like</fullName>
    </submittedName>
</protein>
<comment type="similarity">
    <text evidence="2">In the N-terminal section; belongs to the leguminous lectin family.</text>
</comment>
<keyword evidence="9" id="KW-1133">Transmembrane helix</keyword>
<keyword evidence="8" id="KW-0067">ATP-binding</keyword>
<keyword evidence="10" id="KW-0472">Membrane</keyword>
<keyword evidence="15" id="KW-1185">Reference proteome</keyword>
<sequence length="257" mass="28800">MPNCSLDFHLFKAKNLLTWVIRYKIVQGLASGLLYLHEEWEQCVPHRDIKSSNIMLDSNFNPKLGDFGLAQLVDHGKQPETTRNVAGTRGYMALEYVATGKACKESDVYSFGVVALEIACGRKPVDLKLTSNQVSMVDWVWEPYAEGKVLEAADPKLCGDFDDKQMECLLVVGLWCAHKNYKIRPSILQSMQMLRFEVPLPIPSPNMPMVETYSAPPTSLPMHSCYSATGRSNRDVSETNPSGYDFNTNSSQFNTCT</sequence>
<dbReference type="InterPro" id="IPR050528">
    <property type="entry name" value="L-type_Lectin-RKs"/>
</dbReference>
<name>A0A314ZFR0_PRUYE</name>
<evidence type="ECO:0000256" key="12">
    <source>
        <dbReference type="ARBA" id="ARBA00023180"/>
    </source>
</evidence>
<reference evidence="14 15" key="1">
    <citation type="submission" date="2018-02" db="EMBL/GenBank/DDBJ databases">
        <title>Draft genome of wild Prunus yedoensis var. nudiflora.</title>
        <authorList>
            <person name="Baek S."/>
            <person name="Kim J.-H."/>
            <person name="Choi K."/>
            <person name="Kim G.-B."/>
            <person name="Cho A."/>
            <person name="Jang H."/>
            <person name="Shin C.-H."/>
            <person name="Yu H.-J."/>
            <person name="Mun J.-H."/>
        </authorList>
    </citation>
    <scope>NUCLEOTIDE SEQUENCE [LARGE SCALE GENOMIC DNA]</scope>
    <source>
        <strain evidence="15">cv. Jeju island</strain>
        <tissue evidence="14">Leaf</tissue>
    </source>
</reference>
<dbReference type="Gene3D" id="1.10.510.10">
    <property type="entry name" value="Transferase(Phosphotransferase) domain 1"/>
    <property type="match status" value="1"/>
</dbReference>
<keyword evidence="6" id="KW-0732">Signal</keyword>
<evidence type="ECO:0000313" key="15">
    <source>
        <dbReference type="Proteomes" id="UP000250321"/>
    </source>
</evidence>
<dbReference type="InterPro" id="IPR011009">
    <property type="entry name" value="Kinase-like_dom_sf"/>
</dbReference>
<feature type="domain" description="Protein kinase" evidence="13">
    <location>
        <begin position="1"/>
        <end position="196"/>
    </location>
</feature>
<comment type="subcellular location">
    <subcellularLocation>
        <location evidence="1">Cell membrane</location>
        <topology evidence="1">Single-pass type I membrane protein</topology>
    </subcellularLocation>
</comment>
<dbReference type="GO" id="GO:0005524">
    <property type="term" value="F:ATP binding"/>
    <property type="evidence" value="ECO:0007669"/>
    <property type="project" value="UniProtKB-KW"/>
</dbReference>